<protein>
    <recommendedName>
        <fullName evidence="8">Major royal jelly protein</fullName>
    </recommendedName>
</protein>
<proteinExistence type="predicted"/>
<dbReference type="InterPro" id="IPR017996">
    <property type="entry name" value="MRJP/yellow-related"/>
</dbReference>
<dbReference type="Proteomes" id="UP000273778">
    <property type="component" value="Chromosome"/>
</dbReference>
<dbReference type="KEGG" id="spsr:EGC80_03430"/>
<feature type="compositionally biased region" description="Polar residues" evidence="3">
    <location>
        <begin position="85"/>
        <end position="104"/>
    </location>
</feature>
<dbReference type="EMBL" id="CP034073">
    <property type="protein sequence ID" value="AZG34075.1"/>
    <property type="molecule type" value="Genomic_DNA"/>
</dbReference>
<dbReference type="Gene3D" id="2.120.10.30">
    <property type="entry name" value="TolB, C-terminal domain"/>
    <property type="match status" value="1"/>
</dbReference>
<sequence length="364" mass="39680">MQKTFTGLLLTLVVSGCGLLENTNTDQNVEKAATLAQLETVLELPFRPGNVSATKSGRVFATVHPFAGEQGIQLLEVTGPNSYQPWPSSKVQSPKGQYSENTIDTPLGITKDKQGGLWIVDMGLHIGKTRIWGFDIDSGELISKIVLPTDIAPANSFVQDLVVDRERGWVYLADLANPGILAVELATNKVRRFGNHPSLKPEVNAKMVINGQAVMFGGKPANTGINPITLSADGETLFFGAMNGRTWYSVPAKLFRDGVADDVIAHHITRVGEKPISDGATTDSFGNHFITNLNENGIDKLSANGVFTPFIRDARLNWPDNVSADDNGWLYISVNQLHKSPRFNDGADIGKAPYYIYRVWANTQ</sequence>
<reference evidence="4 6" key="1">
    <citation type="submission" date="2018-11" db="EMBL/GenBank/DDBJ databases">
        <title>Shewanella sp. M2.</title>
        <authorList>
            <person name="Hwang Y.J."/>
            <person name="Hwang C.Y."/>
        </authorList>
    </citation>
    <scope>NUCLEOTIDE SEQUENCE [LARGE SCALE GENOMIC DNA]</scope>
    <source>
        <strain evidence="4 6">M2</strain>
    </source>
</reference>
<evidence type="ECO:0000256" key="3">
    <source>
        <dbReference type="SAM" id="MobiDB-lite"/>
    </source>
</evidence>
<accession>A0A3N4E5Q4</accession>
<evidence type="ECO:0000313" key="7">
    <source>
        <dbReference type="Proteomes" id="UP000278855"/>
    </source>
</evidence>
<evidence type="ECO:0000256" key="1">
    <source>
        <dbReference type="ARBA" id="ARBA00004613"/>
    </source>
</evidence>
<dbReference type="InterPro" id="IPR011042">
    <property type="entry name" value="6-blade_b-propeller_TolB-like"/>
</dbReference>
<reference evidence="7" key="2">
    <citation type="submission" date="2018-11" db="EMBL/GenBank/DDBJ databases">
        <title>Shewanella sp. R106.</title>
        <authorList>
            <person name="Hwang Y.J."/>
            <person name="Hwang C.Y."/>
        </authorList>
    </citation>
    <scope>NUCLEOTIDE SEQUENCE [LARGE SCALE GENOMIC DNA]</scope>
    <source>
        <strain evidence="7">R106</strain>
    </source>
</reference>
<evidence type="ECO:0000313" key="5">
    <source>
        <dbReference type="EMBL" id="RPA32168.1"/>
    </source>
</evidence>
<name>A0A3N4E5Q4_9GAMM</name>
<evidence type="ECO:0000256" key="2">
    <source>
        <dbReference type="ARBA" id="ARBA00022525"/>
    </source>
</evidence>
<reference evidence="5" key="3">
    <citation type="submission" date="2018-11" db="EMBL/GenBank/DDBJ databases">
        <authorList>
            <person name="Hwang Y.J."/>
            <person name="Hwang C.Y."/>
        </authorList>
    </citation>
    <scope>NUCLEOTIDE SEQUENCE</scope>
    <source>
        <strain evidence="5">R106</strain>
    </source>
</reference>
<dbReference type="Pfam" id="PF03022">
    <property type="entry name" value="MRJP"/>
    <property type="match status" value="1"/>
</dbReference>
<keyword evidence="6" id="KW-1185">Reference proteome</keyword>
<dbReference type="Proteomes" id="UP000278855">
    <property type="component" value="Unassembled WGS sequence"/>
</dbReference>
<organism evidence="5 7">
    <name type="scientific">Shewanella psychromarinicola</name>
    <dbReference type="NCBI Taxonomy" id="2487742"/>
    <lineage>
        <taxon>Bacteria</taxon>
        <taxon>Pseudomonadati</taxon>
        <taxon>Pseudomonadota</taxon>
        <taxon>Gammaproteobacteria</taxon>
        <taxon>Alteromonadales</taxon>
        <taxon>Shewanellaceae</taxon>
        <taxon>Shewanella</taxon>
    </lineage>
</organism>
<dbReference type="RefSeq" id="WP_124012745.1">
    <property type="nucleotide sequence ID" value="NZ_CP034073.1"/>
</dbReference>
<dbReference type="EMBL" id="RKKB01000003">
    <property type="protein sequence ID" value="RPA32168.1"/>
    <property type="molecule type" value="Genomic_DNA"/>
</dbReference>
<comment type="subcellular location">
    <subcellularLocation>
        <location evidence="1">Secreted</location>
    </subcellularLocation>
</comment>
<keyword evidence="2" id="KW-0964">Secreted</keyword>
<evidence type="ECO:0008006" key="8">
    <source>
        <dbReference type="Google" id="ProtNLM"/>
    </source>
</evidence>
<dbReference type="SUPFAM" id="SSF101898">
    <property type="entry name" value="NHL repeat"/>
    <property type="match status" value="1"/>
</dbReference>
<evidence type="ECO:0000313" key="6">
    <source>
        <dbReference type="Proteomes" id="UP000273778"/>
    </source>
</evidence>
<gene>
    <name evidence="5" type="ORF">EGC77_10025</name>
    <name evidence="4" type="ORF">EGC80_03430</name>
</gene>
<dbReference type="PROSITE" id="PS51257">
    <property type="entry name" value="PROKAR_LIPOPROTEIN"/>
    <property type="match status" value="1"/>
</dbReference>
<evidence type="ECO:0000313" key="4">
    <source>
        <dbReference type="EMBL" id="AZG34075.1"/>
    </source>
</evidence>
<dbReference type="GO" id="GO:0005576">
    <property type="term" value="C:extracellular region"/>
    <property type="evidence" value="ECO:0007669"/>
    <property type="project" value="UniProtKB-SubCell"/>
</dbReference>
<dbReference type="AlphaFoldDB" id="A0A3N4E5Q4"/>
<dbReference type="OrthoDB" id="9797664at2"/>
<feature type="region of interest" description="Disordered" evidence="3">
    <location>
        <begin position="85"/>
        <end position="105"/>
    </location>
</feature>
<dbReference type="PANTHER" id="PTHR10009">
    <property type="entry name" value="PROTEIN YELLOW-RELATED"/>
    <property type="match status" value="1"/>
</dbReference>
<dbReference type="PANTHER" id="PTHR10009:SF18">
    <property type="entry name" value="PROTEIN YELLOW-LIKE PROTEIN"/>
    <property type="match status" value="1"/>
</dbReference>